<evidence type="ECO:0000256" key="1">
    <source>
        <dbReference type="SAM" id="MobiDB-lite"/>
    </source>
</evidence>
<feature type="compositionally biased region" description="Polar residues" evidence="1">
    <location>
        <begin position="272"/>
        <end position="288"/>
    </location>
</feature>
<keyword evidence="4" id="KW-1185">Reference proteome</keyword>
<evidence type="ECO:0000313" key="4">
    <source>
        <dbReference type="Proteomes" id="UP001320119"/>
    </source>
</evidence>
<dbReference type="InterPro" id="IPR026950">
    <property type="entry name" value="Caps_assemb_Wzi"/>
</dbReference>
<dbReference type="KEGG" id="marq:MARGE09_P0477"/>
<name>A0AAN1WEU3_9GAMM</name>
<organism evidence="3 4">
    <name type="scientific">Marinagarivorans cellulosilyticus</name>
    <dbReference type="NCBI Taxonomy" id="2721545"/>
    <lineage>
        <taxon>Bacteria</taxon>
        <taxon>Pseudomonadati</taxon>
        <taxon>Pseudomonadota</taxon>
        <taxon>Gammaproteobacteria</taxon>
        <taxon>Cellvibrionales</taxon>
        <taxon>Cellvibrionaceae</taxon>
        <taxon>Marinagarivorans</taxon>
    </lineage>
</organism>
<feature type="chain" id="PRO_5043028871" description="Capsule assembly Wzi family protein" evidence="2">
    <location>
        <begin position="22"/>
        <end position="499"/>
    </location>
</feature>
<dbReference type="AlphaFoldDB" id="A0AAN1WEU3"/>
<gene>
    <name evidence="3" type="ORF">MARGE09_P0477</name>
</gene>
<reference evidence="3 4" key="1">
    <citation type="journal article" date="2022" name="IScience">
        <title>An ultrasensitive nanofiber-based assay for enzymatic hydrolysis and deep-sea microbial degradation of cellulose.</title>
        <authorList>
            <person name="Tsudome M."/>
            <person name="Tachioka M."/>
            <person name="Miyazaki M."/>
            <person name="Uchimura K."/>
            <person name="Tsuda M."/>
            <person name="Takaki Y."/>
            <person name="Deguchi S."/>
        </authorList>
    </citation>
    <scope>NUCLEOTIDE SEQUENCE [LARGE SCALE GENOMIC DNA]</scope>
    <source>
        <strain evidence="3 4">GE09</strain>
    </source>
</reference>
<dbReference type="Pfam" id="PF14052">
    <property type="entry name" value="Caps_assemb_Wzi"/>
    <property type="match status" value="1"/>
</dbReference>
<dbReference type="Proteomes" id="UP001320119">
    <property type="component" value="Chromosome"/>
</dbReference>
<sequence>MLTRVIAALVASVGICAPAFASPWIEPGDTRSRHHIQFLVDSGALNIPSNTWPLPWASVKQGMERIKVAQLSPAQAWSLSYLEHAFDKASASAYTQSRSHLASSQEILQGFEASSREEKELQTGLVYTGNNFAMKLTATFVDEPSDGKRGRADGSYMALLFGNWAAGIGAVDQWWGPGWHSSTIISTNARPAPGFFLRRNRSDAFETPLLNWLGEWQFTTFANEIQGAAYDDDKPLLWGARASATPLQGLEVGIARTILWADSVELEALDSAQTGTGPNNINYTTTSQSDRHKQTQLTSLDIRYGFNIGASNIAAYAQATQVQQRQQEKGTVAMGGIDVSAGLWGAHHRLTLEASNSISGFYDEPKYNTSYETNDSYLPTDNANYPSGYRHYDRNIAVNSDNDSEVISLAGQHYFSNGHAITWRYSHADINRDGTIAPPLGDNAFSITRTQVDNTQLQYRLPITARLMAEVGASHLSQDITINNETVKSSLHLSLFHHW</sequence>
<evidence type="ECO:0000313" key="3">
    <source>
        <dbReference type="EMBL" id="BCD96277.1"/>
    </source>
</evidence>
<evidence type="ECO:0000256" key="2">
    <source>
        <dbReference type="SAM" id="SignalP"/>
    </source>
</evidence>
<proteinExistence type="predicted"/>
<evidence type="ECO:0008006" key="5">
    <source>
        <dbReference type="Google" id="ProtNLM"/>
    </source>
</evidence>
<dbReference type="InterPro" id="IPR038636">
    <property type="entry name" value="Wzi_sf"/>
</dbReference>
<feature type="region of interest" description="Disordered" evidence="1">
    <location>
        <begin position="272"/>
        <end position="292"/>
    </location>
</feature>
<accession>A0AAN1WEU3</accession>
<protein>
    <recommendedName>
        <fullName evidence="5">Capsule assembly Wzi family protein</fullName>
    </recommendedName>
</protein>
<keyword evidence="2" id="KW-0732">Signal</keyword>
<dbReference type="EMBL" id="AP023086">
    <property type="protein sequence ID" value="BCD96277.1"/>
    <property type="molecule type" value="Genomic_DNA"/>
</dbReference>
<feature type="signal peptide" evidence="2">
    <location>
        <begin position="1"/>
        <end position="21"/>
    </location>
</feature>
<dbReference type="RefSeq" id="WP_236985779.1">
    <property type="nucleotide sequence ID" value="NZ_AP023086.1"/>
</dbReference>
<dbReference type="Gene3D" id="2.40.160.130">
    <property type="entry name" value="Capsule assembly protein Wzi"/>
    <property type="match status" value="1"/>
</dbReference>